<organism evidence="1 2">
    <name type="scientific">Blautia hominis</name>
    <dbReference type="NCBI Taxonomy" id="2025493"/>
    <lineage>
        <taxon>Bacteria</taxon>
        <taxon>Bacillati</taxon>
        <taxon>Bacillota</taxon>
        <taxon>Clostridia</taxon>
        <taxon>Lachnospirales</taxon>
        <taxon>Lachnospiraceae</taxon>
        <taxon>Blautia</taxon>
    </lineage>
</organism>
<reference evidence="1 2" key="1">
    <citation type="submission" date="2024-04" db="EMBL/GenBank/DDBJ databases">
        <title>Defined microbial consortia suppress multidrug-resistant proinflammatory Enterobacteriaceae via ecological control.</title>
        <authorList>
            <person name="Furuichi M."/>
            <person name="Kawaguchi T."/>
            <person name="Pust M."/>
            <person name="Yasuma K."/>
            <person name="Plichta D."/>
            <person name="Hasegawa N."/>
            <person name="Ohya T."/>
            <person name="Bhattarai S."/>
            <person name="Sasajima S."/>
            <person name="Aoto Y."/>
            <person name="Tuganbaev T."/>
            <person name="Yaginuma M."/>
            <person name="Ueda M."/>
            <person name="Okahashi N."/>
            <person name="Amafuji K."/>
            <person name="Kiridooshi Y."/>
            <person name="Sugita K."/>
            <person name="Strazar M."/>
            <person name="Skelly A."/>
            <person name="Suda W."/>
            <person name="Hattori M."/>
            <person name="Nakamoto N."/>
            <person name="Caballero S."/>
            <person name="Norman J."/>
            <person name="Olle B."/>
            <person name="Tanoue T."/>
            <person name="Arita M."/>
            <person name="Bucci V."/>
            <person name="Atarashi K."/>
            <person name="Xavier R."/>
            <person name="Honda K."/>
        </authorList>
    </citation>
    <scope>NUCLEOTIDE SEQUENCE [LARGE SCALE GENOMIC DNA]</scope>
    <source>
        <strain evidence="2">k04-0078-D8-1</strain>
    </source>
</reference>
<dbReference type="EMBL" id="BAABYW010000001">
    <property type="protein sequence ID" value="GAA6410564.1"/>
    <property type="molecule type" value="Genomic_DNA"/>
</dbReference>
<sequence length="64" mass="7156">MENLTRECIDCIAEEMQDGYLVDVDSRLKYTLTYLANDEDIGQLYELIKNGKAPGAGKQSGVQK</sequence>
<keyword evidence="2" id="KW-1185">Reference proteome</keyword>
<name>A0ABQ0BGG6_9FIRM</name>
<dbReference type="RefSeq" id="WP_289070654.1">
    <property type="nucleotide sequence ID" value="NZ_BAABYW010000001.1"/>
</dbReference>
<evidence type="ECO:0000313" key="1">
    <source>
        <dbReference type="EMBL" id="GAA6410564.1"/>
    </source>
</evidence>
<dbReference type="Proteomes" id="UP001600943">
    <property type="component" value="Unassembled WGS sequence"/>
</dbReference>
<evidence type="ECO:0000313" key="2">
    <source>
        <dbReference type="Proteomes" id="UP001600943"/>
    </source>
</evidence>
<accession>A0ABQ0BGG6</accession>
<comment type="caution">
    <text evidence="1">The sequence shown here is derived from an EMBL/GenBank/DDBJ whole genome shotgun (WGS) entry which is preliminary data.</text>
</comment>
<gene>
    <name evidence="1" type="ORF">K040078D81_46810</name>
</gene>
<proteinExistence type="predicted"/>
<protein>
    <submittedName>
        <fullName evidence="1">Uncharacterized protein</fullName>
    </submittedName>
</protein>